<organism evidence="1 2">
    <name type="scientific">Biomphalaria pfeifferi</name>
    <name type="common">Bloodfluke planorb</name>
    <name type="synonym">Freshwater snail</name>
    <dbReference type="NCBI Taxonomy" id="112525"/>
    <lineage>
        <taxon>Eukaryota</taxon>
        <taxon>Metazoa</taxon>
        <taxon>Spiralia</taxon>
        <taxon>Lophotrochozoa</taxon>
        <taxon>Mollusca</taxon>
        <taxon>Gastropoda</taxon>
        <taxon>Heterobranchia</taxon>
        <taxon>Euthyneura</taxon>
        <taxon>Panpulmonata</taxon>
        <taxon>Hygrophila</taxon>
        <taxon>Lymnaeoidea</taxon>
        <taxon>Planorbidae</taxon>
        <taxon>Biomphalaria</taxon>
    </lineage>
</organism>
<protein>
    <submittedName>
        <fullName evidence="1">Uncharacterized protein</fullName>
    </submittedName>
</protein>
<comment type="caution">
    <text evidence="1">The sequence shown here is derived from an EMBL/GenBank/DDBJ whole genome shotgun (WGS) entry which is preliminary data.</text>
</comment>
<name>A0AAD8EXY5_BIOPF</name>
<gene>
    <name evidence="1" type="ORF">Bpfe_027743</name>
</gene>
<evidence type="ECO:0000313" key="2">
    <source>
        <dbReference type="Proteomes" id="UP001233172"/>
    </source>
</evidence>
<sequence>MHVLSNCKDVAVNAGQAVPDQLPVCYIDCDVNVIVPRNKTPVTMHAKQRSLYKKLLHSHQSLPTPDTCEATAASRWPLVLGEISCAPGCAAERLSPHCRRVPCWHRYLTASPQAPSSRSTKKLAPLPVCFV</sequence>
<accession>A0AAD8EXY5</accession>
<evidence type="ECO:0000313" key="1">
    <source>
        <dbReference type="EMBL" id="KAK0042829.1"/>
    </source>
</evidence>
<keyword evidence="2" id="KW-1185">Reference proteome</keyword>
<proteinExistence type="predicted"/>
<dbReference type="EMBL" id="JASAOG010000231">
    <property type="protein sequence ID" value="KAK0042829.1"/>
    <property type="molecule type" value="Genomic_DNA"/>
</dbReference>
<reference evidence="1" key="1">
    <citation type="journal article" date="2023" name="PLoS Negl. Trop. Dis.">
        <title>A genome sequence for Biomphalaria pfeifferi, the major vector snail for the human-infecting parasite Schistosoma mansoni.</title>
        <authorList>
            <person name="Bu L."/>
            <person name="Lu L."/>
            <person name="Laidemitt M.R."/>
            <person name="Zhang S.M."/>
            <person name="Mutuku M."/>
            <person name="Mkoji G."/>
            <person name="Steinauer M."/>
            <person name="Loker E.S."/>
        </authorList>
    </citation>
    <scope>NUCLEOTIDE SEQUENCE</scope>
    <source>
        <strain evidence="1">KasaAsao</strain>
    </source>
</reference>
<dbReference type="AlphaFoldDB" id="A0AAD8EXY5"/>
<reference evidence="1" key="2">
    <citation type="submission" date="2023-04" db="EMBL/GenBank/DDBJ databases">
        <authorList>
            <person name="Bu L."/>
            <person name="Lu L."/>
            <person name="Laidemitt M.R."/>
            <person name="Zhang S.M."/>
            <person name="Mutuku M."/>
            <person name="Mkoji G."/>
            <person name="Steinauer M."/>
            <person name="Loker E.S."/>
        </authorList>
    </citation>
    <scope>NUCLEOTIDE SEQUENCE</scope>
    <source>
        <strain evidence="1">KasaAsao</strain>
        <tissue evidence="1">Whole Snail</tissue>
    </source>
</reference>
<dbReference type="Proteomes" id="UP001233172">
    <property type="component" value="Unassembled WGS sequence"/>
</dbReference>